<accession>A0ACB6QBI9</accession>
<reference evidence="1" key="1">
    <citation type="journal article" date="2020" name="Stud. Mycol.">
        <title>101 Dothideomycetes genomes: a test case for predicting lifestyles and emergence of pathogens.</title>
        <authorList>
            <person name="Haridas S."/>
            <person name="Albert R."/>
            <person name="Binder M."/>
            <person name="Bloem J."/>
            <person name="Labutti K."/>
            <person name="Salamov A."/>
            <person name="Andreopoulos B."/>
            <person name="Baker S."/>
            <person name="Barry K."/>
            <person name="Bills G."/>
            <person name="Bluhm B."/>
            <person name="Cannon C."/>
            <person name="Castanera R."/>
            <person name="Culley D."/>
            <person name="Daum C."/>
            <person name="Ezra D."/>
            <person name="Gonzalez J."/>
            <person name="Henrissat B."/>
            <person name="Kuo A."/>
            <person name="Liang C."/>
            <person name="Lipzen A."/>
            <person name="Lutzoni F."/>
            <person name="Magnuson J."/>
            <person name="Mondo S."/>
            <person name="Nolan M."/>
            <person name="Ohm R."/>
            <person name="Pangilinan J."/>
            <person name="Park H.-J."/>
            <person name="Ramirez L."/>
            <person name="Alfaro M."/>
            <person name="Sun H."/>
            <person name="Tritt A."/>
            <person name="Yoshinaga Y."/>
            <person name="Zwiers L.-H."/>
            <person name="Turgeon B."/>
            <person name="Goodwin S."/>
            <person name="Spatafora J."/>
            <person name="Crous P."/>
            <person name="Grigoriev I."/>
        </authorList>
    </citation>
    <scope>NUCLEOTIDE SEQUENCE</scope>
    <source>
        <strain evidence="1">ATCC 200398</strain>
    </source>
</reference>
<protein>
    <submittedName>
        <fullName evidence="1">Acyl-CoA N-acyltransferase</fullName>
    </submittedName>
</protein>
<evidence type="ECO:0000313" key="2">
    <source>
        <dbReference type="Proteomes" id="UP000799755"/>
    </source>
</evidence>
<evidence type="ECO:0000313" key="1">
    <source>
        <dbReference type="EMBL" id="KAF2463505.1"/>
    </source>
</evidence>
<proteinExistence type="predicted"/>
<comment type="caution">
    <text evidence="1">The sequence shown here is derived from an EMBL/GenBank/DDBJ whole genome shotgun (WGS) entry which is preliminary data.</text>
</comment>
<dbReference type="EMBL" id="MU003549">
    <property type="protein sequence ID" value="KAF2463505.1"/>
    <property type="molecule type" value="Genomic_DNA"/>
</dbReference>
<organism evidence="1 2">
    <name type="scientific">Lindgomyces ingoldianus</name>
    <dbReference type="NCBI Taxonomy" id="673940"/>
    <lineage>
        <taxon>Eukaryota</taxon>
        <taxon>Fungi</taxon>
        <taxon>Dikarya</taxon>
        <taxon>Ascomycota</taxon>
        <taxon>Pezizomycotina</taxon>
        <taxon>Dothideomycetes</taxon>
        <taxon>Pleosporomycetidae</taxon>
        <taxon>Pleosporales</taxon>
        <taxon>Lindgomycetaceae</taxon>
        <taxon>Lindgomyces</taxon>
    </lineage>
</organism>
<dbReference type="Proteomes" id="UP000799755">
    <property type="component" value="Unassembled WGS sequence"/>
</dbReference>
<sequence length="290" mass="33125">MAPKHKASGEPLRKRKKVSTDRSASWVRKTVEPTAYEIPPKMQSECINLLSRNHFVRLFLGPFWENLLSPPKALHISIRVELARDMTQEEFEACFHLVESTSSSSYKSSSIGWNPAGKKKEMCHRDMKYILVRAAAPSKHIVGFLSFMYTYDDPPNDWLSVLYIYEVHLEEELRGSGLGSQLLGIAEFLAKRAGITKTMLTVFTSNTRAMALYQKRGYKKDECSPADRQIRNKVVVADYRIMSKATHTDDCSQYELDKIKQTKDNFDEMVAETSGDNEHEDTGQRVSPYP</sequence>
<keyword evidence="2" id="KW-1185">Reference proteome</keyword>
<gene>
    <name evidence="1" type="ORF">BDR25DRAFT_307703</name>
</gene>
<name>A0ACB6QBI9_9PLEO</name>